<gene>
    <name evidence="1" type="ORF">BJ212DRAFT_1284503</name>
</gene>
<proteinExistence type="predicted"/>
<dbReference type="GeneID" id="64625844"/>
<organism evidence="1 2">
    <name type="scientific">Suillus subaureus</name>
    <dbReference type="NCBI Taxonomy" id="48587"/>
    <lineage>
        <taxon>Eukaryota</taxon>
        <taxon>Fungi</taxon>
        <taxon>Dikarya</taxon>
        <taxon>Basidiomycota</taxon>
        <taxon>Agaricomycotina</taxon>
        <taxon>Agaricomycetes</taxon>
        <taxon>Agaricomycetidae</taxon>
        <taxon>Boletales</taxon>
        <taxon>Suillineae</taxon>
        <taxon>Suillaceae</taxon>
        <taxon>Suillus</taxon>
    </lineage>
</organism>
<dbReference type="AlphaFoldDB" id="A0A9P7DW24"/>
<dbReference type="RefSeq" id="XP_041186877.1">
    <property type="nucleotide sequence ID" value="XM_041331827.1"/>
</dbReference>
<keyword evidence="2" id="KW-1185">Reference proteome</keyword>
<evidence type="ECO:0000313" key="2">
    <source>
        <dbReference type="Proteomes" id="UP000807769"/>
    </source>
</evidence>
<dbReference type="Proteomes" id="UP000807769">
    <property type="component" value="Unassembled WGS sequence"/>
</dbReference>
<feature type="non-terminal residue" evidence="1">
    <location>
        <position position="1"/>
    </location>
</feature>
<dbReference type="OrthoDB" id="7777654at2759"/>
<dbReference type="EMBL" id="JABBWG010000059">
    <property type="protein sequence ID" value="KAG1804309.1"/>
    <property type="molecule type" value="Genomic_DNA"/>
</dbReference>
<accession>A0A9P7DW24</accession>
<evidence type="ECO:0000313" key="1">
    <source>
        <dbReference type="EMBL" id="KAG1804309.1"/>
    </source>
</evidence>
<sequence length="159" mass="18125">VFNLFDYPPLHKDDISLKMKVKLFYFLCSRNNNALYSYSGVTVWWNMMPPSDSFKADQVIQDIINLNSYITVGMKAIMDDVIGPFATLLLDDLKTGGSEGWQYMKNFDQHSTHTYMQFKYISSPSLGLPNKSLLTDVVDWCETSINPPAGMIVCSLRPF</sequence>
<name>A0A9P7DW24_9AGAM</name>
<comment type="caution">
    <text evidence="1">The sequence shown here is derived from an EMBL/GenBank/DDBJ whole genome shotgun (WGS) entry which is preliminary data.</text>
</comment>
<protein>
    <submittedName>
        <fullName evidence="1">Toxophallin</fullName>
    </submittedName>
</protein>
<reference evidence="1" key="1">
    <citation type="journal article" date="2020" name="New Phytol.">
        <title>Comparative genomics reveals dynamic genome evolution in host specialist ectomycorrhizal fungi.</title>
        <authorList>
            <person name="Lofgren L.A."/>
            <person name="Nguyen N.H."/>
            <person name="Vilgalys R."/>
            <person name="Ruytinx J."/>
            <person name="Liao H.L."/>
            <person name="Branco S."/>
            <person name="Kuo A."/>
            <person name="LaButti K."/>
            <person name="Lipzen A."/>
            <person name="Andreopoulos W."/>
            <person name="Pangilinan J."/>
            <person name="Riley R."/>
            <person name="Hundley H."/>
            <person name="Na H."/>
            <person name="Barry K."/>
            <person name="Grigoriev I.V."/>
            <person name="Stajich J.E."/>
            <person name="Kennedy P.G."/>
        </authorList>
    </citation>
    <scope>NUCLEOTIDE SEQUENCE</scope>
    <source>
        <strain evidence="1">MN1</strain>
    </source>
</reference>